<protein>
    <submittedName>
        <fullName evidence="4">Fumarylacetoacetate hydrolase family protein</fullName>
    </submittedName>
</protein>
<dbReference type="InterPro" id="IPR036663">
    <property type="entry name" value="Fumarylacetoacetase_C_sf"/>
</dbReference>
<dbReference type="PANTHER" id="PTHR11820:SF7">
    <property type="entry name" value="ACYLPYRUVASE FAHD1, MITOCHONDRIAL"/>
    <property type="match status" value="1"/>
</dbReference>
<reference evidence="5" key="1">
    <citation type="journal article" date="2019" name="Int. J. Syst. Evol. Microbiol.">
        <title>The Global Catalogue of Microorganisms (GCM) 10K type strain sequencing project: providing services to taxonomists for standard genome sequencing and annotation.</title>
        <authorList>
            <consortium name="The Broad Institute Genomics Platform"/>
            <consortium name="The Broad Institute Genome Sequencing Center for Infectious Disease"/>
            <person name="Wu L."/>
            <person name="Ma J."/>
        </authorList>
    </citation>
    <scope>NUCLEOTIDE SEQUENCE [LARGE SCALE GENOMIC DNA]</scope>
    <source>
        <strain evidence="5">TISTR 1571</strain>
    </source>
</reference>
<evidence type="ECO:0000313" key="4">
    <source>
        <dbReference type="EMBL" id="MFD2639061.1"/>
    </source>
</evidence>
<name>A0ABW5QAT8_9BACI</name>
<evidence type="ECO:0000256" key="2">
    <source>
        <dbReference type="ARBA" id="ARBA00022723"/>
    </source>
</evidence>
<proteinExistence type="inferred from homology"/>
<sequence>MKLLTFKYQDTTYWGVLKEDGIYYSDHLIQFFPNMGSIIENFHHLNLEQDLTKFVKLDEVEILPPYRPNKNIMCIGKNYSEHAMEMTNDPNSIPKDPVVFTKSPSSVIGDGQPVKAHSHVTEQLDYEGELAVIIGKKGINITKENALDYVFGYTIMNDITARDLQKKHQQFFKGKSLDTFAPMGPYIVTADEIEDVQELSIVTKINDEVRQNGNTKDMIFSVAKLIEILSQGMTLEPGDIIATGTPSGVGKGFNPPKFLKAGDSVSIEVKGIGTLTNTIVS</sequence>
<dbReference type="GO" id="GO:0016787">
    <property type="term" value="F:hydrolase activity"/>
    <property type="evidence" value="ECO:0007669"/>
    <property type="project" value="UniProtKB-KW"/>
</dbReference>
<dbReference type="InterPro" id="IPR011234">
    <property type="entry name" value="Fumarylacetoacetase-like_C"/>
</dbReference>
<evidence type="ECO:0000256" key="1">
    <source>
        <dbReference type="ARBA" id="ARBA00010211"/>
    </source>
</evidence>
<dbReference type="PANTHER" id="PTHR11820">
    <property type="entry name" value="ACYLPYRUVASE"/>
    <property type="match status" value="1"/>
</dbReference>
<dbReference type="Proteomes" id="UP001597452">
    <property type="component" value="Unassembled WGS sequence"/>
</dbReference>
<gene>
    <name evidence="4" type="ORF">ACFSW4_09320</name>
</gene>
<comment type="caution">
    <text evidence="4">The sequence shown here is derived from an EMBL/GenBank/DDBJ whole genome shotgun (WGS) entry which is preliminary data.</text>
</comment>
<keyword evidence="5" id="KW-1185">Reference proteome</keyword>
<dbReference type="Pfam" id="PF01557">
    <property type="entry name" value="FAA_hydrolase"/>
    <property type="match status" value="1"/>
</dbReference>
<dbReference type="EMBL" id="JBHUMZ010000021">
    <property type="protein sequence ID" value="MFD2639061.1"/>
    <property type="molecule type" value="Genomic_DNA"/>
</dbReference>
<keyword evidence="2" id="KW-0479">Metal-binding</keyword>
<evidence type="ECO:0000313" key="5">
    <source>
        <dbReference type="Proteomes" id="UP001597452"/>
    </source>
</evidence>
<comment type="similarity">
    <text evidence="1">Belongs to the FAH family.</text>
</comment>
<dbReference type="SUPFAM" id="SSF56529">
    <property type="entry name" value="FAH"/>
    <property type="match status" value="1"/>
</dbReference>
<dbReference type="RefSeq" id="WP_377328856.1">
    <property type="nucleotide sequence ID" value="NZ_JBHUMZ010000021.1"/>
</dbReference>
<keyword evidence="4" id="KW-0378">Hydrolase</keyword>
<evidence type="ECO:0000259" key="3">
    <source>
        <dbReference type="Pfam" id="PF01557"/>
    </source>
</evidence>
<dbReference type="Gene3D" id="3.90.850.10">
    <property type="entry name" value="Fumarylacetoacetase-like, C-terminal domain"/>
    <property type="match status" value="1"/>
</dbReference>
<organism evidence="4 5">
    <name type="scientific">Piscibacillus salipiscarius</name>
    <dbReference type="NCBI Taxonomy" id="299480"/>
    <lineage>
        <taxon>Bacteria</taxon>
        <taxon>Bacillati</taxon>
        <taxon>Bacillota</taxon>
        <taxon>Bacilli</taxon>
        <taxon>Bacillales</taxon>
        <taxon>Bacillaceae</taxon>
        <taxon>Piscibacillus</taxon>
    </lineage>
</organism>
<accession>A0ABW5QAT8</accession>
<feature type="domain" description="Fumarylacetoacetase-like C-terminal" evidence="3">
    <location>
        <begin position="72"/>
        <end position="280"/>
    </location>
</feature>